<name>A0ABD2K3N9_HETSC</name>
<keyword evidence="3" id="KW-1185">Reference proteome</keyword>
<sequence>MVLCSLASSKLSPEGRGGDSGNGQSDGVVGTERMEEVKWSRMSMDGQEEQHQQKQQQRNSLTHLGTNQLSVHKFTAGERLETEI</sequence>
<feature type="compositionally biased region" description="Polar residues" evidence="1">
    <location>
        <begin position="1"/>
        <end position="11"/>
    </location>
</feature>
<feature type="region of interest" description="Disordered" evidence="1">
    <location>
        <begin position="1"/>
        <end position="84"/>
    </location>
</feature>
<evidence type="ECO:0000256" key="1">
    <source>
        <dbReference type="SAM" id="MobiDB-lite"/>
    </source>
</evidence>
<protein>
    <submittedName>
        <fullName evidence="2">Uncharacterized protein</fullName>
    </submittedName>
</protein>
<comment type="caution">
    <text evidence="2">The sequence shown here is derived from an EMBL/GenBank/DDBJ whole genome shotgun (WGS) entry which is preliminary data.</text>
</comment>
<evidence type="ECO:0000313" key="3">
    <source>
        <dbReference type="Proteomes" id="UP001620645"/>
    </source>
</evidence>
<dbReference type="Proteomes" id="UP001620645">
    <property type="component" value="Unassembled WGS sequence"/>
</dbReference>
<accession>A0ABD2K3N9</accession>
<gene>
    <name evidence="2" type="ORF">niasHS_003871</name>
</gene>
<reference evidence="2 3" key="1">
    <citation type="submission" date="2024-10" db="EMBL/GenBank/DDBJ databases">
        <authorList>
            <person name="Kim D."/>
        </authorList>
    </citation>
    <scope>NUCLEOTIDE SEQUENCE [LARGE SCALE GENOMIC DNA]</scope>
    <source>
        <strain evidence="2">Taebaek</strain>
    </source>
</reference>
<organism evidence="2 3">
    <name type="scientific">Heterodera schachtii</name>
    <name type="common">Sugarbeet cyst nematode worm</name>
    <name type="synonym">Tylenchus schachtii</name>
    <dbReference type="NCBI Taxonomy" id="97005"/>
    <lineage>
        <taxon>Eukaryota</taxon>
        <taxon>Metazoa</taxon>
        <taxon>Ecdysozoa</taxon>
        <taxon>Nematoda</taxon>
        <taxon>Chromadorea</taxon>
        <taxon>Rhabditida</taxon>
        <taxon>Tylenchina</taxon>
        <taxon>Tylenchomorpha</taxon>
        <taxon>Tylenchoidea</taxon>
        <taxon>Heteroderidae</taxon>
        <taxon>Heteroderinae</taxon>
        <taxon>Heterodera</taxon>
    </lineage>
</organism>
<evidence type="ECO:0000313" key="2">
    <source>
        <dbReference type="EMBL" id="KAL3097423.1"/>
    </source>
</evidence>
<dbReference type="AlphaFoldDB" id="A0ABD2K3N9"/>
<proteinExistence type="predicted"/>
<feature type="compositionally biased region" description="Basic and acidic residues" evidence="1">
    <location>
        <begin position="75"/>
        <end position="84"/>
    </location>
</feature>
<dbReference type="EMBL" id="JBICCN010000054">
    <property type="protein sequence ID" value="KAL3097423.1"/>
    <property type="molecule type" value="Genomic_DNA"/>
</dbReference>
<feature type="compositionally biased region" description="Polar residues" evidence="1">
    <location>
        <begin position="58"/>
        <end position="70"/>
    </location>
</feature>